<accession>A0A6J5SRM1</accession>
<dbReference type="GO" id="GO:0003677">
    <property type="term" value="F:DNA binding"/>
    <property type="evidence" value="ECO:0007669"/>
    <property type="project" value="InterPro"/>
</dbReference>
<evidence type="ECO:0008006" key="2">
    <source>
        <dbReference type="Google" id="ProtNLM"/>
    </source>
</evidence>
<organism evidence="1">
    <name type="scientific">uncultured Caudovirales phage</name>
    <dbReference type="NCBI Taxonomy" id="2100421"/>
    <lineage>
        <taxon>Viruses</taxon>
        <taxon>Duplodnaviria</taxon>
        <taxon>Heunggongvirae</taxon>
        <taxon>Uroviricota</taxon>
        <taxon>Caudoviricetes</taxon>
        <taxon>Peduoviridae</taxon>
        <taxon>Maltschvirus</taxon>
        <taxon>Maltschvirus maltsch</taxon>
    </lineage>
</organism>
<protein>
    <recommendedName>
        <fullName evidence="2">HTH_XRE domain containing protein</fullName>
    </recommendedName>
</protein>
<dbReference type="InterPro" id="IPR010982">
    <property type="entry name" value="Lambda_DNA-bd_dom_sf"/>
</dbReference>
<gene>
    <name evidence="1" type="ORF">UFOVP1608_8</name>
</gene>
<evidence type="ECO:0000313" key="1">
    <source>
        <dbReference type="EMBL" id="CAB4218113.1"/>
    </source>
</evidence>
<name>A0A6J5SRM1_9CAUD</name>
<proteinExistence type="predicted"/>
<dbReference type="EMBL" id="LR797470">
    <property type="protein sequence ID" value="CAB4218113.1"/>
    <property type="molecule type" value="Genomic_DNA"/>
</dbReference>
<reference evidence="1" key="1">
    <citation type="submission" date="2020-05" db="EMBL/GenBank/DDBJ databases">
        <authorList>
            <person name="Chiriac C."/>
            <person name="Salcher M."/>
            <person name="Ghai R."/>
            <person name="Kavagutti S V."/>
        </authorList>
    </citation>
    <scope>NUCLEOTIDE SEQUENCE</scope>
</reference>
<sequence length="101" mass="11169">MGMPNNRSTPLIDPALLGRRLRGARIIAGYDRVADACRAVKQDSDVAISERTLYAIERGEQLPSFEQIAALMMTYDPPGAWSYVHPAMRADLIAFSRSGMK</sequence>
<dbReference type="SUPFAM" id="SSF47413">
    <property type="entry name" value="lambda repressor-like DNA-binding domains"/>
    <property type="match status" value="1"/>
</dbReference>